<dbReference type="PROSITE" id="PS50158">
    <property type="entry name" value="ZF_CCHC"/>
    <property type="match status" value="2"/>
</dbReference>
<gene>
    <name evidence="3" type="ORF">BLNAU_18844</name>
</gene>
<feature type="domain" description="CCHC-type" evidence="2">
    <location>
        <begin position="78"/>
        <end position="93"/>
    </location>
</feature>
<protein>
    <recommendedName>
        <fullName evidence="2">CCHC-type domain-containing protein</fullName>
    </recommendedName>
</protein>
<keyword evidence="1" id="KW-0862">Zinc</keyword>
<dbReference type="SMART" id="SM00343">
    <property type="entry name" value="ZnF_C2HC"/>
    <property type="match status" value="2"/>
</dbReference>
<dbReference type="InterPro" id="IPR036875">
    <property type="entry name" value="Znf_CCHC_sf"/>
</dbReference>
<dbReference type="Gene3D" id="4.10.60.10">
    <property type="entry name" value="Zinc finger, CCHC-type"/>
    <property type="match status" value="2"/>
</dbReference>
<dbReference type="SUPFAM" id="SSF57756">
    <property type="entry name" value="Retrovirus zinc finger-like domains"/>
    <property type="match status" value="1"/>
</dbReference>
<keyword evidence="1" id="KW-0479">Metal-binding</keyword>
<keyword evidence="4" id="KW-1185">Reference proteome</keyword>
<dbReference type="InterPro" id="IPR051714">
    <property type="entry name" value="Znf_CCHC_NABP"/>
</dbReference>
<sequence length="428" mass="49328">MYFAADAISQLNDSDVNGSRITVAMARSRSYRVEGVSRGHRGYDRGERGPQKCFICHQTGHRAAECPNNRGGGGRDTCYICGETGHISHFCPNRKDGRGALHRPYALFLNIDVWSLQTVRKFSTPFQSLVSFVENRYKFDDEATKKGCALLERIVYNMDEGIHTDQLLKHLVPAPDRSCSGFTEAFVVLLSSSNEKIVKSTLWLLSAIVYAASSEHRFDILQEGLFKNLPKAFFEKKMHVLIQPKLYLMNILDFFVLDFTLETSQFMYRFKKLSNDLYQQTFIDKFFDPVRHFLEFVCAQRRRIADSSDSSPFPDLLGSLILNSPFLEEMTQFVLSSQLAQTFTDSIVFYESDLITFTFIQKVAKSARSWEKHDPAVRKRGQLILTDLREEGISDEIELFSQIIGYDRFYRRYDFLGARVIRRHGFGW</sequence>
<proteinExistence type="predicted"/>
<dbReference type="InterPro" id="IPR001878">
    <property type="entry name" value="Znf_CCHC"/>
</dbReference>
<dbReference type="EMBL" id="JARBJD010000233">
    <property type="protein sequence ID" value="KAK2946242.1"/>
    <property type="molecule type" value="Genomic_DNA"/>
</dbReference>
<comment type="caution">
    <text evidence="3">The sequence shown here is derived from an EMBL/GenBank/DDBJ whole genome shotgun (WGS) entry which is preliminary data.</text>
</comment>
<dbReference type="Pfam" id="PF00098">
    <property type="entry name" value="zf-CCHC"/>
    <property type="match status" value="2"/>
</dbReference>
<evidence type="ECO:0000313" key="4">
    <source>
        <dbReference type="Proteomes" id="UP001281761"/>
    </source>
</evidence>
<name>A0ABQ9X5R1_9EUKA</name>
<dbReference type="InterPro" id="IPR016024">
    <property type="entry name" value="ARM-type_fold"/>
</dbReference>
<organism evidence="3 4">
    <name type="scientific">Blattamonas nauphoetae</name>
    <dbReference type="NCBI Taxonomy" id="2049346"/>
    <lineage>
        <taxon>Eukaryota</taxon>
        <taxon>Metamonada</taxon>
        <taxon>Preaxostyla</taxon>
        <taxon>Oxymonadida</taxon>
        <taxon>Blattamonas</taxon>
    </lineage>
</organism>
<dbReference type="SUPFAM" id="SSF48371">
    <property type="entry name" value="ARM repeat"/>
    <property type="match status" value="1"/>
</dbReference>
<feature type="domain" description="CCHC-type" evidence="2">
    <location>
        <begin position="52"/>
        <end position="68"/>
    </location>
</feature>
<accession>A0ABQ9X5R1</accession>
<evidence type="ECO:0000256" key="1">
    <source>
        <dbReference type="PROSITE-ProRule" id="PRU00047"/>
    </source>
</evidence>
<evidence type="ECO:0000313" key="3">
    <source>
        <dbReference type="EMBL" id="KAK2946242.1"/>
    </source>
</evidence>
<reference evidence="3 4" key="1">
    <citation type="journal article" date="2022" name="bioRxiv">
        <title>Genomics of Preaxostyla Flagellates Illuminates Evolutionary Transitions and the Path Towards Mitochondrial Loss.</title>
        <authorList>
            <person name="Novak L.V.F."/>
            <person name="Treitli S.C."/>
            <person name="Pyrih J."/>
            <person name="Halakuc P."/>
            <person name="Pipaliya S.V."/>
            <person name="Vacek V."/>
            <person name="Brzon O."/>
            <person name="Soukal P."/>
            <person name="Eme L."/>
            <person name="Dacks J.B."/>
            <person name="Karnkowska A."/>
            <person name="Elias M."/>
            <person name="Hampl V."/>
        </authorList>
    </citation>
    <scope>NUCLEOTIDE SEQUENCE [LARGE SCALE GENOMIC DNA]</scope>
    <source>
        <strain evidence="3">NAU3</strain>
        <tissue evidence="3">Gut</tissue>
    </source>
</reference>
<evidence type="ECO:0000259" key="2">
    <source>
        <dbReference type="PROSITE" id="PS50158"/>
    </source>
</evidence>
<keyword evidence="1" id="KW-0863">Zinc-finger</keyword>
<dbReference type="PANTHER" id="PTHR23002">
    <property type="entry name" value="ZINC FINGER CCHC DOMAIN CONTAINING PROTEIN"/>
    <property type="match status" value="1"/>
</dbReference>
<dbReference type="Proteomes" id="UP001281761">
    <property type="component" value="Unassembled WGS sequence"/>
</dbReference>